<reference evidence="2" key="2">
    <citation type="submission" date="2021-09" db="EMBL/GenBank/DDBJ databases">
        <authorList>
            <person name="Jia N."/>
            <person name="Wang J."/>
            <person name="Shi W."/>
            <person name="Du L."/>
            <person name="Sun Y."/>
            <person name="Zhan W."/>
            <person name="Jiang J."/>
            <person name="Wang Q."/>
            <person name="Zhang B."/>
            <person name="Ji P."/>
            <person name="Sakyi L.B."/>
            <person name="Cui X."/>
            <person name="Yuan T."/>
            <person name="Jiang B."/>
            <person name="Yang W."/>
            <person name="Lam T.T.-Y."/>
            <person name="Chang Q."/>
            <person name="Ding S."/>
            <person name="Wang X."/>
            <person name="Zhu J."/>
            <person name="Ruan X."/>
            <person name="Zhao L."/>
            <person name="Wei J."/>
            <person name="Que T."/>
            <person name="Du C."/>
            <person name="Cheng J."/>
            <person name="Dai P."/>
            <person name="Han X."/>
            <person name="Huang E."/>
            <person name="Gao Y."/>
            <person name="Liu J."/>
            <person name="Shao H."/>
            <person name="Ye R."/>
            <person name="Li L."/>
            <person name="Wei W."/>
            <person name="Wang X."/>
            <person name="Wang C."/>
            <person name="Huo Q."/>
            <person name="Li W."/>
            <person name="Guo W."/>
            <person name="Chen H."/>
            <person name="Chen S."/>
            <person name="Zhou L."/>
            <person name="Zhou L."/>
            <person name="Ni X."/>
            <person name="Tian J."/>
            <person name="Zhou Y."/>
            <person name="Sheng Y."/>
            <person name="Liu T."/>
            <person name="Pan Y."/>
            <person name="Xia L."/>
            <person name="Li J."/>
            <person name="Zhao F."/>
            <person name="Cao W."/>
        </authorList>
    </citation>
    <scope>NUCLEOTIDE SEQUENCE</scope>
    <source>
        <strain evidence="2">Rmic-2018</strain>
        <tissue evidence="2">Larvae</tissue>
    </source>
</reference>
<keyword evidence="1" id="KW-0732">Signal</keyword>
<dbReference type="VEuPathDB" id="VectorBase:LOC119168121"/>
<accession>A0A9J6E3D4</accession>
<comment type="caution">
    <text evidence="2">The sequence shown here is derived from an EMBL/GenBank/DDBJ whole genome shotgun (WGS) entry which is preliminary data.</text>
</comment>
<dbReference type="Proteomes" id="UP000821866">
    <property type="component" value="Chromosome 4"/>
</dbReference>
<proteinExistence type="predicted"/>
<name>A0A9J6E3D4_RHIMP</name>
<feature type="chain" id="PRO_5039918110" evidence="1">
    <location>
        <begin position="20"/>
        <end position="194"/>
    </location>
</feature>
<evidence type="ECO:0000313" key="3">
    <source>
        <dbReference type="Proteomes" id="UP000821866"/>
    </source>
</evidence>
<gene>
    <name evidence="2" type="ORF">HPB51_019933</name>
</gene>
<reference evidence="2" key="1">
    <citation type="journal article" date="2020" name="Cell">
        <title>Large-Scale Comparative Analyses of Tick Genomes Elucidate Their Genetic Diversity and Vector Capacities.</title>
        <authorList>
            <consortium name="Tick Genome and Microbiome Consortium (TIGMIC)"/>
            <person name="Jia N."/>
            <person name="Wang J."/>
            <person name="Shi W."/>
            <person name="Du L."/>
            <person name="Sun Y."/>
            <person name="Zhan W."/>
            <person name="Jiang J.F."/>
            <person name="Wang Q."/>
            <person name="Zhang B."/>
            <person name="Ji P."/>
            <person name="Bell-Sakyi L."/>
            <person name="Cui X.M."/>
            <person name="Yuan T.T."/>
            <person name="Jiang B.G."/>
            <person name="Yang W.F."/>
            <person name="Lam T.T."/>
            <person name="Chang Q.C."/>
            <person name="Ding S.J."/>
            <person name="Wang X.J."/>
            <person name="Zhu J.G."/>
            <person name="Ruan X.D."/>
            <person name="Zhao L."/>
            <person name="Wei J.T."/>
            <person name="Ye R.Z."/>
            <person name="Que T.C."/>
            <person name="Du C.H."/>
            <person name="Zhou Y.H."/>
            <person name="Cheng J.X."/>
            <person name="Dai P.F."/>
            <person name="Guo W.B."/>
            <person name="Han X.H."/>
            <person name="Huang E.J."/>
            <person name="Li L.F."/>
            <person name="Wei W."/>
            <person name="Gao Y.C."/>
            <person name="Liu J.Z."/>
            <person name="Shao H.Z."/>
            <person name="Wang X."/>
            <person name="Wang C.C."/>
            <person name="Yang T.C."/>
            <person name="Huo Q.B."/>
            <person name="Li W."/>
            <person name="Chen H.Y."/>
            <person name="Chen S.E."/>
            <person name="Zhou L.G."/>
            <person name="Ni X.B."/>
            <person name="Tian J.H."/>
            <person name="Sheng Y."/>
            <person name="Liu T."/>
            <person name="Pan Y.S."/>
            <person name="Xia L.Y."/>
            <person name="Li J."/>
            <person name="Zhao F."/>
            <person name="Cao W.C."/>
        </authorList>
    </citation>
    <scope>NUCLEOTIDE SEQUENCE</scope>
    <source>
        <strain evidence="2">Rmic-2018</strain>
    </source>
</reference>
<keyword evidence="3" id="KW-1185">Reference proteome</keyword>
<feature type="signal peptide" evidence="1">
    <location>
        <begin position="1"/>
        <end position="19"/>
    </location>
</feature>
<sequence>MKGAVVLLVVSVTVAECSSKRPGEWMDQDPLSDPKYMKLAHYALIDQEPKKKYYYTVLNLLEVKTQSSASFASSESIIRSGETSTLSAVAAVNSAQHLLQELCTSTKLFKPTPDIAADSLNAGYTSRVLREKIDCECSVSLVLKTKESSTSATDGLVSHQDRRGLSYPTAELMRVLDALKRLVDVMLLHRAALL</sequence>
<organism evidence="2 3">
    <name type="scientific">Rhipicephalus microplus</name>
    <name type="common">Cattle tick</name>
    <name type="synonym">Boophilus microplus</name>
    <dbReference type="NCBI Taxonomy" id="6941"/>
    <lineage>
        <taxon>Eukaryota</taxon>
        <taxon>Metazoa</taxon>
        <taxon>Ecdysozoa</taxon>
        <taxon>Arthropoda</taxon>
        <taxon>Chelicerata</taxon>
        <taxon>Arachnida</taxon>
        <taxon>Acari</taxon>
        <taxon>Parasitiformes</taxon>
        <taxon>Ixodida</taxon>
        <taxon>Ixodoidea</taxon>
        <taxon>Ixodidae</taxon>
        <taxon>Rhipicephalinae</taxon>
        <taxon>Rhipicephalus</taxon>
        <taxon>Boophilus</taxon>
    </lineage>
</organism>
<dbReference type="AlphaFoldDB" id="A0A9J6E3D4"/>
<evidence type="ECO:0000313" key="2">
    <source>
        <dbReference type="EMBL" id="KAH8028844.1"/>
    </source>
</evidence>
<evidence type="ECO:0000256" key="1">
    <source>
        <dbReference type="SAM" id="SignalP"/>
    </source>
</evidence>
<protein>
    <submittedName>
        <fullName evidence="2">Uncharacterized protein</fullName>
    </submittedName>
</protein>
<dbReference type="EMBL" id="JABSTU010000006">
    <property type="protein sequence ID" value="KAH8028844.1"/>
    <property type="molecule type" value="Genomic_DNA"/>
</dbReference>